<reference evidence="2" key="1">
    <citation type="journal article" date="2015" name="Nature">
        <title>Complex archaea that bridge the gap between prokaryotes and eukaryotes.</title>
        <authorList>
            <person name="Spang A."/>
            <person name="Saw J.H."/>
            <person name="Jorgensen S.L."/>
            <person name="Zaremba-Niedzwiedzka K."/>
            <person name="Martijn J."/>
            <person name="Lind A.E."/>
            <person name="van Eijk R."/>
            <person name="Schleper C."/>
            <person name="Guy L."/>
            <person name="Ettema T.J."/>
        </authorList>
    </citation>
    <scope>NUCLEOTIDE SEQUENCE</scope>
</reference>
<evidence type="ECO:0008006" key="3">
    <source>
        <dbReference type="Google" id="ProtNLM"/>
    </source>
</evidence>
<name>A0A0F9N5H7_9ZZZZ</name>
<dbReference type="EMBL" id="LAZR01003781">
    <property type="protein sequence ID" value="KKN14795.1"/>
    <property type="molecule type" value="Genomic_DNA"/>
</dbReference>
<dbReference type="AlphaFoldDB" id="A0A0F9N5H7"/>
<accession>A0A0F9N5H7</accession>
<feature type="compositionally biased region" description="Polar residues" evidence="1">
    <location>
        <begin position="173"/>
        <end position="182"/>
    </location>
</feature>
<protein>
    <recommendedName>
        <fullName evidence="3">SF4 helicase domain-containing protein</fullName>
    </recommendedName>
</protein>
<sequence>DVRLRRYGDKEDRRAVWEEWKRFEWETSQKYGNFFSPWELKGKEYQPENLELDLGPFGYDIIYVDYLSLFSSGPKVMWEAQKDHGRYLKQLAGRLNPKTVIVLLTQLSENERVKYGTGPEEDADYWLWWRYGEEEKETGKVELRLEKARHARGGVIPAKFNLAKMQIKTTGGLQTGMSNYVDNQKKRKQKGRGQKGDRYNKPSADFDNPLLDADLDDEATERSY</sequence>
<evidence type="ECO:0000313" key="2">
    <source>
        <dbReference type="EMBL" id="KKN14795.1"/>
    </source>
</evidence>
<dbReference type="Gene3D" id="3.40.50.300">
    <property type="entry name" value="P-loop containing nucleotide triphosphate hydrolases"/>
    <property type="match status" value="1"/>
</dbReference>
<gene>
    <name evidence="2" type="ORF">LCGC14_0992450</name>
</gene>
<dbReference type="InterPro" id="IPR027417">
    <property type="entry name" value="P-loop_NTPase"/>
</dbReference>
<feature type="compositionally biased region" description="Acidic residues" evidence="1">
    <location>
        <begin position="213"/>
        <end position="224"/>
    </location>
</feature>
<feature type="non-terminal residue" evidence="2">
    <location>
        <position position="1"/>
    </location>
</feature>
<organism evidence="2">
    <name type="scientific">marine sediment metagenome</name>
    <dbReference type="NCBI Taxonomy" id="412755"/>
    <lineage>
        <taxon>unclassified sequences</taxon>
        <taxon>metagenomes</taxon>
        <taxon>ecological metagenomes</taxon>
    </lineage>
</organism>
<evidence type="ECO:0000256" key="1">
    <source>
        <dbReference type="SAM" id="MobiDB-lite"/>
    </source>
</evidence>
<feature type="region of interest" description="Disordered" evidence="1">
    <location>
        <begin position="173"/>
        <end position="224"/>
    </location>
</feature>
<proteinExistence type="predicted"/>
<comment type="caution">
    <text evidence="2">The sequence shown here is derived from an EMBL/GenBank/DDBJ whole genome shotgun (WGS) entry which is preliminary data.</text>
</comment>